<accession>X1TW06</accession>
<evidence type="ECO:0008006" key="2">
    <source>
        <dbReference type="Google" id="ProtNLM"/>
    </source>
</evidence>
<dbReference type="AlphaFoldDB" id="X1TW06"/>
<sequence length="103" mass="12473">SFNCIEVPLIVGYKLNRINIAIGIEICLFELYKEQFKLSNNEEGIYTNVNYRKLEIYRRFYPLLKFEYRIYGFNTISWYGFSSIEMRDLDLYDLSIGVKFYLF</sequence>
<protein>
    <recommendedName>
        <fullName evidence="2">Outer membrane protein beta-barrel domain-containing protein</fullName>
    </recommendedName>
</protein>
<organism evidence="1">
    <name type="scientific">marine sediment metagenome</name>
    <dbReference type="NCBI Taxonomy" id="412755"/>
    <lineage>
        <taxon>unclassified sequences</taxon>
        <taxon>metagenomes</taxon>
        <taxon>ecological metagenomes</taxon>
    </lineage>
</organism>
<gene>
    <name evidence="1" type="ORF">S12H4_31139</name>
</gene>
<reference evidence="1" key="1">
    <citation type="journal article" date="2014" name="Front. Microbiol.">
        <title>High frequency of phylogenetically diverse reductive dehalogenase-homologous genes in deep subseafloor sedimentary metagenomes.</title>
        <authorList>
            <person name="Kawai M."/>
            <person name="Futagami T."/>
            <person name="Toyoda A."/>
            <person name="Takaki Y."/>
            <person name="Nishi S."/>
            <person name="Hori S."/>
            <person name="Arai W."/>
            <person name="Tsubouchi T."/>
            <person name="Morono Y."/>
            <person name="Uchiyama I."/>
            <person name="Ito T."/>
            <person name="Fujiyama A."/>
            <person name="Inagaki F."/>
            <person name="Takami H."/>
        </authorList>
    </citation>
    <scope>NUCLEOTIDE SEQUENCE</scope>
    <source>
        <strain evidence="1">Expedition CK06-06</strain>
    </source>
</reference>
<proteinExistence type="predicted"/>
<comment type="caution">
    <text evidence="1">The sequence shown here is derived from an EMBL/GenBank/DDBJ whole genome shotgun (WGS) entry which is preliminary data.</text>
</comment>
<feature type="non-terminal residue" evidence="1">
    <location>
        <position position="1"/>
    </location>
</feature>
<dbReference type="EMBL" id="BARW01018149">
    <property type="protein sequence ID" value="GAI95546.1"/>
    <property type="molecule type" value="Genomic_DNA"/>
</dbReference>
<name>X1TW06_9ZZZZ</name>
<evidence type="ECO:0000313" key="1">
    <source>
        <dbReference type="EMBL" id="GAI95546.1"/>
    </source>
</evidence>